<keyword evidence="4" id="KW-0159">Chromosome partition</keyword>
<feature type="domain" description="Peptidase C50" evidence="6">
    <location>
        <begin position="804"/>
        <end position="901"/>
    </location>
</feature>
<dbReference type="PROSITE" id="PS51700">
    <property type="entry name" value="SEPARIN"/>
    <property type="match status" value="1"/>
</dbReference>
<accession>A0A2N3NJP7</accession>
<evidence type="ECO:0000313" key="7">
    <source>
        <dbReference type="EMBL" id="PKS12663.1"/>
    </source>
</evidence>
<evidence type="ECO:0000256" key="5">
    <source>
        <dbReference type="SAM" id="MobiDB-lite"/>
    </source>
</evidence>
<dbReference type="InterPro" id="IPR005314">
    <property type="entry name" value="Peptidase_C50"/>
</dbReference>
<feature type="region of interest" description="Disordered" evidence="5">
    <location>
        <begin position="221"/>
        <end position="259"/>
    </location>
</feature>
<dbReference type="GO" id="GO:0004197">
    <property type="term" value="F:cysteine-type endopeptidase activity"/>
    <property type="evidence" value="ECO:0007669"/>
    <property type="project" value="InterPro"/>
</dbReference>
<dbReference type="GO" id="GO:0044732">
    <property type="term" value="C:mitotic spindle pole body"/>
    <property type="evidence" value="ECO:0007669"/>
    <property type="project" value="TreeGrafter"/>
</dbReference>
<comment type="caution">
    <text evidence="7">The sequence shown here is derived from an EMBL/GenBank/DDBJ whole genome shotgun (WGS) entry which is preliminary data.</text>
</comment>
<feature type="compositionally biased region" description="Low complexity" evidence="5">
    <location>
        <begin position="235"/>
        <end position="257"/>
    </location>
</feature>
<dbReference type="Gene3D" id="1.25.40.10">
    <property type="entry name" value="Tetratricopeptide repeat domain"/>
    <property type="match status" value="1"/>
</dbReference>
<dbReference type="InParanoid" id="A0A2N3NJP7"/>
<evidence type="ECO:0000256" key="4">
    <source>
        <dbReference type="ARBA" id="ARBA00022829"/>
    </source>
</evidence>
<evidence type="ECO:0000256" key="3">
    <source>
        <dbReference type="ARBA" id="ARBA00022801"/>
    </source>
</evidence>
<dbReference type="Proteomes" id="UP000233524">
    <property type="component" value="Unassembled WGS sequence"/>
</dbReference>
<dbReference type="VEuPathDB" id="FungiDB:jhhlp_000871"/>
<evidence type="ECO:0000256" key="2">
    <source>
        <dbReference type="ARBA" id="ARBA00012489"/>
    </source>
</evidence>
<protein>
    <recommendedName>
        <fullName evidence="2">separase</fullName>
        <ecNumber evidence="2">3.4.22.49</ecNumber>
    </recommendedName>
</protein>
<feature type="region of interest" description="Disordered" evidence="5">
    <location>
        <begin position="789"/>
        <end position="809"/>
    </location>
</feature>
<dbReference type="SUPFAM" id="SSF48452">
    <property type="entry name" value="TPR-like"/>
    <property type="match status" value="1"/>
</dbReference>
<gene>
    <name evidence="7" type="ORF">jhhlp_000871</name>
</gene>
<dbReference type="Pfam" id="PF03568">
    <property type="entry name" value="Separin_C"/>
    <property type="match status" value="1"/>
</dbReference>
<name>A0A2N3NJP7_9PEZI</name>
<keyword evidence="8" id="KW-1185">Reference proteome</keyword>
<dbReference type="PANTHER" id="PTHR12792">
    <property type="entry name" value="EXTRA SPINDLE POLES 1-RELATED"/>
    <property type="match status" value="1"/>
</dbReference>
<evidence type="ECO:0000256" key="1">
    <source>
        <dbReference type="ARBA" id="ARBA00000451"/>
    </source>
</evidence>
<dbReference type="OrthoDB" id="10255632at2759"/>
<dbReference type="GO" id="GO:0006508">
    <property type="term" value="P:proteolysis"/>
    <property type="evidence" value="ECO:0007669"/>
    <property type="project" value="InterPro"/>
</dbReference>
<reference evidence="7 8" key="1">
    <citation type="journal article" date="2017" name="G3 (Bethesda)">
        <title>First Draft Genome Sequence of the Pathogenic Fungus Lomentospora prolificans (Formerly Scedosporium prolificans).</title>
        <authorList>
            <person name="Luo R."/>
            <person name="Zimin A."/>
            <person name="Workman R."/>
            <person name="Fan Y."/>
            <person name="Pertea G."/>
            <person name="Grossman N."/>
            <person name="Wear M.P."/>
            <person name="Jia B."/>
            <person name="Miller H."/>
            <person name="Casadevall A."/>
            <person name="Timp W."/>
            <person name="Zhang S.X."/>
            <person name="Salzberg S.L."/>
        </authorList>
    </citation>
    <scope>NUCLEOTIDE SEQUENCE [LARGE SCALE GENOMIC DNA]</scope>
    <source>
        <strain evidence="7 8">JHH-5317</strain>
    </source>
</reference>
<proteinExistence type="predicted"/>
<dbReference type="AlphaFoldDB" id="A0A2N3NJP7"/>
<dbReference type="GO" id="GO:0051307">
    <property type="term" value="P:meiotic chromosome separation"/>
    <property type="evidence" value="ECO:0007669"/>
    <property type="project" value="TreeGrafter"/>
</dbReference>
<dbReference type="GO" id="GO:0072686">
    <property type="term" value="C:mitotic spindle"/>
    <property type="evidence" value="ECO:0007669"/>
    <property type="project" value="TreeGrafter"/>
</dbReference>
<dbReference type="STRING" id="41688.A0A2N3NJP7"/>
<dbReference type="InterPro" id="IPR011990">
    <property type="entry name" value="TPR-like_helical_dom_sf"/>
</dbReference>
<dbReference type="PANTHER" id="PTHR12792:SF0">
    <property type="entry name" value="SEPARIN"/>
    <property type="match status" value="1"/>
</dbReference>
<dbReference type="EMBL" id="NLAX01000003">
    <property type="protein sequence ID" value="PKS12663.1"/>
    <property type="molecule type" value="Genomic_DNA"/>
</dbReference>
<keyword evidence="3" id="KW-0378">Hydrolase</keyword>
<dbReference type="InterPro" id="IPR030397">
    <property type="entry name" value="SEPARIN_core_dom"/>
</dbReference>
<sequence>MAMANLLYSIIALEKGETQPALTYAKDSVKIMFHDWNKHEKKDKTAAPSTNQSGLADSLGPGVSSLDTTMVARIVQGSDFWALTSPLIRALLRLSALYAHMGMFQDTLYYAEQACKVAESSGSSLYIAQSAVWAGSVWIKGGKPDKGLDYVASARVFVTENPHSSQSVTLACQLSELYRIIGDSESEEKMLQLAEASVKHASGAGTAPQLDDEIASQMENLTLTEKTRTTRGTRSKASTTKKASATATKRAPARSKALAPPKPALVLDDARTSLMRASILLYRALGHIHQKDWASASGVLEDIKGRLKGLEDVSREQMIRAACLVGQSLDDMIHDPVFSVVQESTISFPSVSLVKRADEKASPAKSAPARRGAKARAATNFVDALKEAQEYLLNANSAAVIRGDGGSLHRISSLLQSTVIFLSATKSDSIGHPGYATCAVELARNVTWRRERKALQVIGSAAKMEWPAPLASLDSNRSSLGAATDISRFQRDYIDIIPSSWTVVSVSPSDNREDLCITRLQAGHTPFVLRLPLERANSRDADNEIFSFHHGMEELRELIRLANKNSHDARDMTIKGAKAAWWEEREMLDERFKMLLDNIESVWLGGFKGVFSQHKRRTDLLAKFQKSFQNMLDKHLPSRRQIRGKRSAKTPKITFDPRILELFIGLGGPVGDDLDYEEALTDLLYFTIDILQFHGEQNAYDEIDFDSMIVDTVDALAAYHQAANAGGERDDNAHTILVLDKSLHAFPWESLPCMQGAAVSRVPSLACLRRLILEQRSSNLDEMNLDSETPAIETGSRPGHHVSPSSGTYILNPGGDLSNTLSAFQKPLEDLGSSWAGIVSRTPTEPEFERALSESDILLYFGHGSGAQYIRGKTVRRMDKCRAAVLLMGCSSASLEAAGEFECHGTVWNYMLSGAPAVVGALWDVTDREADRFAGKVFEEWGLMKTGTFKEDQKGKGRATAQKSDDDGQFREGCSLVEAVAKARDACRFKYLTSAAMCVYGIPVYINREG</sequence>
<dbReference type="EC" id="3.4.22.49" evidence="2"/>
<dbReference type="GO" id="GO:0005634">
    <property type="term" value="C:nucleus"/>
    <property type="evidence" value="ECO:0007669"/>
    <property type="project" value="InterPro"/>
</dbReference>
<evidence type="ECO:0000259" key="6">
    <source>
        <dbReference type="PROSITE" id="PS51700"/>
    </source>
</evidence>
<evidence type="ECO:0000313" key="8">
    <source>
        <dbReference type="Proteomes" id="UP000233524"/>
    </source>
</evidence>
<comment type="catalytic activity">
    <reaction evidence="1">
        <text>All bonds known to be hydrolyzed by this endopeptidase have arginine in P1 and an acidic residue in P4. P6 is often occupied by an acidic residue or by a hydroxy-amino-acid residue, the phosphorylation of which enhances cleavage.</text>
        <dbReference type="EC" id="3.4.22.49"/>
    </reaction>
</comment>
<organism evidence="7 8">
    <name type="scientific">Lomentospora prolificans</name>
    <dbReference type="NCBI Taxonomy" id="41688"/>
    <lineage>
        <taxon>Eukaryota</taxon>
        <taxon>Fungi</taxon>
        <taxon>Dikarya</taxon>
        <taxon>Ascomycota</taxon>
        <taxon>Pezizomycotina</taxon>
        <taxon>Sordariomycetes</taxon>
        <taxon>Hypocreomycetidae</taxon>
        <taxon>Microascales</taxon>
        <taxon>Microascaceae</taxon>
        <taxon>Lomentospora</taxon>
    </lineage>
</organism>
<dbReference type="GO" id="GO:0005737">
    <property type="term" value="C:cytoplasm"/>
    <property type="evidence" value="ECO:0007669"/>
    <property type="project" value="TreeGrafter"/>
</dbReference>